<accession>A0A2K3D441</accession>
<proteinExistence type="predicted"/>
<reference evidence="1 2" key="1">
    <citation type="journal article" date="2007" name="Science">
        <title>The Chlamydomonas genome reveals the evolution of key animal and plant functions.</title>
        <authorList>
            <person name="Merchant S.S."/>
            <person name="Prochnik S.E."/>
            <person name="Vallon O."/>
            <person name="Harris E.H."/>
            <person name="Karpowicz S.J."/>
            <person name="Witman G.B."/>
            <person name="Terry A."/>
            <person name="Salamov A."/>
            <person name="Fritz-Laylin L.K."/>
            <person name="Marechal-Drouard L."/>
            <person name="Marshall W.F."/>
            <person name="Qu L.H."/>
            <person name="Nelson D.R."/>
            <person name="Sanderfoot A.A."/>
            <person name="Spalding M.H."/>
            <person name="Kapitonov V.V."/>
            <person name="Ren Q."/>
            <person name="Ferris P."/>
            <person name="Lindquist E."/>
            <person name="Shapiro H."/>
            <person name="Lucas S.M."/>
            <person name="Grimwood J."/>
            <person name="Schmutz J."/>
            <person name="Cardol P."/>
            <person name="Cerutti H."/>
            <person name="Chanfreau G."/>
            <person name="Chen C.L."/>
            <person name="Cognat V."/>
            <person name="Croft M.T."/>
            <person name="Dent R."/>
            <person name="Dutcher S."/>
            <person name="Fernandez E."/>
            <person name="Fukuzawa H."/>
            <person name="Gonzalez-Ballester D."/>
            <person name="Gonzalez-Halphen D."/>
            <person name="Hallmann A."/>
            <person name="Hanikenne M."/>
            <person name="Hippler M."/>
            <person name="Inwood W."/>
            <person name="Jabbari K."/>
            <person name="Kalanon M."/>
            <person name="Kuras R."/>
            <person name="Lefebvre P.A."/>
            <person name="Lemaire S.D."/>
            <person name="Lobanov A.V."/>
            <person name="Lohr M."/>
            <person name="Manuell A."/>
            <person name="Meier I."/>
            <person name="Mets L."/>
            <person name="Mittag M."/>
            <person name="Mittelmeier T."/>
            <person name="Moroney J.V."/>
            <person name="Moseley J."/>
            <person name="Napoli C."/>
            <person name="Nedelcu A.M."/>
            <person name="Niyogi K."/>
            <person name="Novoselov S.V."/>
            <person name="Paulsen I.T."/>
            <person name="Pazour G."/>
            <person name="Purton S."/>
            <person name="Ral J.P."/>
            <person name="Riano-Pachon D.M."/>
            <person name="Riekhof W."/>
            <person name="Rymarquis L."/>
            <person name="Schroda M."/>
            <person name="Stern D."/>
            <person name="Umen J."/>
            <person name="Willows R."/>
            <person name="Wilson N."/>
            <person name="Zimmer S.L."/>
            <person name="Allmer J."/>
            <person name="Balk J."/>
            <person name="Bisova K."/>
            <person name="Chen C.J."/>
            <person name="Elias M."/>
            <person name="Gendler K."/>
            <person name="Hauser C."/>
            <person name="Lamb M.R."/>
            <person name="Ledford H."/>
            <person name="Long J.C."/>
            <person name="Minagawa J."/>
            <person name="Page M.D."/>
            <person name="Pan J."/>
            <person name="Pootakham W."/>
            <person name="Roje S."/>
            <person name="Rose A."/>
            <person name="Stahlberg E."/>
            <person name="Terauchi A.M."/>
            <person name="Yang P."/>
            <person name="Ball S."/>
            <person name="Bowler C."/>
            <person name="Dieckmann C.L."/>
            <person name="Gladyshev V.N."/>
            <person name="Green P."/>
            <person name="Jorgensen R."/>
            <person name="Mayfield S."/>
            <person name="Mueller-Roeber B."/>
            <person name="Rajamani S."/>
            <person name="Sayre R.T."/>
            <person name="Brokstein P."/>
            <person name="Dubchak I."/>
            <person name="Goodstein D."/>
            <person name="Hornick L."/>
            <person name="Huang Y.W."/>
            <person name="Jhaveri J."/>
            <person name="Luo Y."/>
            <person name="Martinez D."/>
            <person name="Ngau W.C."/>
            <person name="Otillar B."/>
            <person name="Poliakov A."/>
            <person name="Porter A."/>
            <person name="Szajkowski L."/>
            <person name="Werner G."/>
            <person name="Zhou K."/>
            <person name="Grigoriev I.V."/>
            <person name="Rokhsar D.S."/>
            <person name="Grossman A.R."/>
        </authorList>
    </citation>
    <scope>NUCLEOTIDE SEQUENCE [LARGE SCALE GENOMIC DNA]</scope>
    <source>
        <strain evidence="2">CC-503</strain>
    </source>
</reference>
<gene>
    <name evidence="1" type="ORF">CHLRE_12g520700v5</name>
</gene>
<dbReference type="OrthoDB" id="538944at2759"/>
<sequence>MACASTWWGRQGKKRRIVLQMLAQALGPGVDPETYLTGREPHRVQFPNHRSAASSPTHAAFIDREWDPSWGPPTVTNSLRVVEGKKLRLFMNPMYPNLFMEIPTLKYESVLNLPTFLRNGNFMFTPDHKSGYWNLLLHPSMYRA</sequence>
<dbReference type="Gramene" id="PNW75287">
    <property type="protein sequence ID" value="PNW75287"/>
    <property type="gene ID" value="CHLRE_12g520700v5"/>
</dbReference>
<evidence type="ECO:0000313" key="1">
    <source>
        <dbReference type="EMBL" id="PNW75287.1"/>
    </source>
</evidence>
<keyword evidence="2" id="KW-1185">Reference proteome</keyword>
<dbReference type="RefSeq" id="XP_001696924.2">
    <property type="nucleotide sequence ID" value="XM_001696872.3"/>
</dbReference>
<dbReference type="AlphaFoldDB" id="A0A2K3D441"/>
<dbReference type="EMBL" id="CM008973">
    <property type="protein sequence ID" value="PNW75287.1"/>
    <property type="molecule type" value="Genomic_DNA"/>
</dbReference>
<name>A0A2K3D441_CHLRE</name>
<dbReference type="InParanoid" id="A0A2K3D441"/>
<dbReference type="GeneID" id="5722585"/>
<evidence type="ECO:0000313" key="2">
    <source>
        <dbReference type="Proteomes" id="UP000006906"/>
    </source>
</evidence>
<protein>
    <submittedName>
        <fullName evidence="1">Uncharacterized protein</fullName>
    </submittedName>
</protein>
<dbReference type="Proteomes" id="UP000006906">
    <property type="component" value="Chromosome 12"/>
</dbReference>
<dbReference type="PaxDb" id="3055-EDP00616"/>
<dbReference type="KEGG" id="cre:CHLRE_12g520700v5"/>
<dbReference type="ExpressionAtlas" id="A0A2K3D441">
    <property type="expression patterns" value="baseline"/>
</dbReference>
<organism evidence="1 2">
    <name type="scientific">Chlamydomonas reinhardtii</name>
    <name type="common">Chlamydomonas smithii</name>
    <dbReference type="NCBI Taxonomy" id="3055"/>
    <lineage>
        <taxon>Eukaryota</taxon>
        <taxon>Viridiplantae</taxon>
        <taxon>Chlorophyta</taxon>
        <taxon>core chlorophytes</taxon>
        <taxon>Chlorophyceae</taxon>
        <taxon>CS clade</taxon>
        <taxon>Chlamydomonadales</taxon>
        <taxon>Chlamydomonadaceae</taxon>
        <taxon>Chlamydomonas</taxon>
    </lineage>
</organism>